<dbReference type="STRING" id="1817814.A2V81_05015"/>
<dbReference type="PANTHER" id="PTHR42923">
    <property type="entry name" value="PROTOPORPHYRINOGEN OXIDASE"/>
    <property type="match status" value="1"/>
</dbReference>
<dbReference type="InterPro" id="IPR036188">
    <property type="entry name" value="FAD/NAD-bd_sf"/>
</dbReference>
<name>A0A1F4XIZ7_9BACT</name>
<dbReference type="Proteomes" id="UP000177614">
    <property type="component" value="Unassembled WGS sequence"/>
</dbReference>
<sequence length="380" mass="43631">MTENFSDIIIVGAGMAGLGCAARLHENGFQFKIITENIGGRVKTSPDGEVNYGAYYITEDCKNILPFVEITGNVKFSNSRLHKGNDHYRLFSLRAIKHGFAFLRLLKDLQVFRKHINKNRELGTEHARDELIENDALIKQYYHEQASEYIKRRGLEKIVDEFLEQFLWASFFYDCRKVSTALFLGSLLPLLAKGHSFKMLFKKFTENFQKDIIFDSVVKVQRMNDHFELTTKSGKIYSCKKLVLATPMTITNKLVKPQKINGGINVSYYHVRGKIKPLYAGKGYNFFALAEASAISREPDGSNLYFYAGKDKIAKYFDQWEVITHDTWEPCLYFLGDNYVNMNPEPNLFLANDHNVPGLEDAFINGQYTAKLVMNKNKLK</sequence>
<dbReference type="InterPro" id="IPR050464">
    <property type="entry name" value="Zeta_carotene_desat/Oxidored"/>
</dbReference>
<accession>A0A1F4XIZ7</accession>
<evidence type="ECO:0000313" key="2">
    <source>
        <dbReference type="Proteomes" id="UP000177614"/>
    </source>
</evidence>
<proteinExistence type="predicted"/>
<reference evidence="1 2" key="1">
    <citation type="journal article" date="2016" name="Nat. Commun.">
        <title>Thousands of microbial genomes shed light on interconnected biogeochemical processes in an aquifer system.</title>
        <authorList>
            <person name="Anantharaman K."/>
            <person name="Brown C.T."/>
            <person name="Hug L.A."/>
            <person name="Sharon I."/>
            <person name="Castelle C.J."/>
            <person name="Probst A.J."/>
            <person name="Thomas B.C."/>
            <person name="Singh A."/>
            <person name="Wilkins M.J."/>
            <person name="Karaoz U."/>
            <person name="Brodie E.L."/>
            <person name="Williams K.H."/>
            <person name="Hubbard S.S."/>
            <person name="Banfield J.F."/>
        </authorList>
    </citation>
    <scope>NUCLEOTIDE SEQUENCE [LARGE SCALE GENOMIC DNA]</scope>
</reference>
<comment type="caution">
    <text evidence="1">The sequence shown here is derived from an EMBL/GenBank/DDBJ whole genome shotgun (WGS) entry which is preliminary data.</text>
</comment>
<dbReference type="SUPFAM" id="SSF51905">
    <property type="entry name" value="FAD/NAD(P)-binding domain"/>
    <property type="match status" value="1"/>
</dbReference>
<organism evidence="1 2">
    <name type="scientific">Candidatus Abawacabacteria bacterium RBG_16_42_10</name>
    <dbReference type="NCBI Taxonomy" id="1817814"/>
    <lineage>
        <taxon>Bacteria</taxon>
        <taxon>Candidatus Abawacaibacteriota</taxon>
    </lineage>
</organism>
<dbReference type="EMBL" id="MEWR01000023">
    <property type="protein sequence ID" value="OGC81606.1"/>
    <property type="molecule type" value="Genomic_DNA"/>
</dbReference>
<protein>
    <recommendedName>
        <fullName evidence="3">Amine oxidase domain-containing protein</fullName>
    </recommendedName>
</protein>
<dbReference type="AlphaFoldDB" id="A0A1F4XIZ7"/>
<dbReference type="Pfam" id="PF13450">
    <property type="entry name" value="NAD_binding_8"/>
    <property type="match status" value="1"/>
</dbReference>
<gene>
    <name evidence="1" type="ORF">A2V81_05015</name>
</gene>
<evidence type="ECO:0000313" key="1">
    <source>
        <dbReference type="EMBL" id="OGC81606.1"/>
    </source>
</evidence>
<evidence type="ECO:0008006" key="3">
    <source>
        <dbReference type="Google" id="ProtNLM"/>
    </source>
</evidence>
<dbReference type="GO" id="GO:0016491">
    <property type="term" value="F:oxidoreductase activity"/>
    <property type="evidence" value="ECO:0007669"/>
    <property type="project" value="TreeGrafter"/>
</dbReference>
<dbReference type="Gene3D" id="3.50.50.60">
    <property type="entry name" value="FAD/NAD(P)-binding domain"/>
    <property type="match status" value="2"/>
</dbReference>